<dbReference type="Proteomes" id="UP000625711">
    <property type="component" value="Unassembled WGS sequence"/>
</dbReference>
<accession>A0A834MFN3</accession>
<keyword evidence="2" id="KW-1185">Reference proteome</keyword>
<evidence type="ECO:0000313" key="1">
    <source>
        <dbReference type="EMBL" id="KAF7281848.1"/>
    </source>
</evidence>
<evidence type="ECO:0000313" key="2">
    <source>
        <dbReference type="Proteomes" id="UP000625711"/>
    </source>
</evidence>
<sequence>MLMDILAAALVLFLTYVYIHNKKDPKPIFGVYSRPGKWFFIKYPAFLTLMVLRRLKYYLVGKDGLYDIKELEKTQPLSEHPLAFDAVFFHGATLNGTYLCAGGERRRNGVVNGLFYLLHPEFGMLKSPKLPNTKLVMDPEAAKEGKKWSAEGITFTPVEPMRRWNISYNGKMRSHESPETVFEVVIQATFTSTLPWVSFDVDLPAKTMARAIAREPWSRKKFELMKEAHQSHYEQMGDIVGTIKVNGKELPLKMDGFRDHSFGFKRDWTLMHRYIFHMFYLENQTRITLGVISQPCTASQVEMGYVVFPNGKLEMIESCDLQLWQHGESGRPSDQISFSFNTKSNIFECMVTYNKTASHFVGGNEVVKMYERFADCNVNGVKGKSISEWCYNNVSGNFDLNQYKC</sequence>
<dbReference type="SUPFAM" id="SSF159245">
    <property type="entry name" value="AttH-like"/>
    <property type="match status" value="1"/>
</dbReference>
<gene>
    <name evidence="1" type="ORF">GWI33_004177</name>
</gene>
<proteinExistence type="predicted"/>
<dbReference type="OrthoDB" id="5798273at2759"/>
<dbReference type="PANTHER" id="PTHR34717">
    <property type="entry name" value="EG:BACR7A4.20 PROTEIN"/>
    <property type="match status" value="1"/>
</dbReference>
<reference evidence="1" key="1">
    <citation type="submission" date="2020-08" db="EMBL/GenBank/DDBJ databases">
        <title>Genome sequencing and assembly of the red palm weevil Rhynchophorus ferrugineus.</title>
        <authorList>
            <person name="Dias G.B."/>
            <person name="Bergman C.M."/>
            <person name="Manee M."/>
        </authorList>
    </citation>
    <scope>NUCLEOTIDE SEQUENCE</scope>
    <source>
        <strain evidence="1">AA-2017</strain>
        <tissue evidence="1">Whole larva</tissue>
    </source>
</reference>
<dbReference type="AlphaFoldDB" id="A0A834MFN3"/>
<name>A0A834MFN3_RHYFE</name>
<dbReference type="EMBL" id="JAACXV010000218">
    <property type="protein sequence ID" value="KAF7281848.1"/>
    <property type="molecule type" value="Genomic_DNA"/>
</dbReference>
<dbReference type="PANTHER" id="PTHR34717:SF1">
    <property type="entry name" value="EG:BACR7A4.20 PROTEIN"/>
    <property type="match status" value="1"/>
</dbReference>
<comment type="caution">
    <text evidence="1">The sequence shown here is derived from an EMBL/GenBank/DDBJ whole genome shotgun (WGS) entry which is preliminary data.</text>
</comment>
<protein>
    <submittedName>
        <fullName evidence="1">Uncharacterized protein</fullName>
    </submittedName>
</protein>
<organism evidence="1 2">
    <name type="scientific">Rhynchophorus ferrugineus</name>
    <name type="common">Red palm weevil</name>
    <name type="synonym">Curculio ferrugineus</name>
    <dbReference type="NCBI Taxonomy" id="354439"/>
    <lineage>
        <taxon>Eukaryota</taxon>
        <taxon>Metazoa</taxon>
        <taxon>Ecdysozoa</taxon>
        <taxon>Arthropoda</taxon>
        <taxon>Hexapoda</taxon>
        <taxon>Insecta</taxon>
        <taxon>Pterygota</taxon>
        <taxon>Neoptera</taxon>
        <taxon>Endopterygota</taxon>
        <taxon>Coleoptera</taxon>
        <taxon>Polyphaga</taxon>
        <taxon>Cucujiformia</taxon>
        <taxon>Curculionidae</taxon>
        <taxon>Dryophthorinae</taxon>
        <taxon>Rhynchophorus</taxon>
    </lineage>
</organism>